<keyword evidence="4" id="KW-1185">Reference proteome</keyword>
<feature type="domain" description="Acetyl-coenzyme A synthetase N-terminal" evidence="2">
    <location>
        <begin position="180"/>
        <end position="235"/>
    </location>
</feature>
<evidence type="ECO:0000256" key="1">
    <source>
        <dbReference type="SAM" id="MobiDB-lite"/>
    </source>
</evidence>
<name>A0AAD4D895_9FUNG</name>
<dbReference type="PANTHER" id="PTHR43347">
    <property type="entry name" value="ACYL-COA SYNTHETASE"/>
    <property type="match status" value="1"/>
</dbReference>
<dbReference type="SUPFAM" id="SSF56801">
    <property type="entry name" value="Acetyl-CoA synthetase-like"/>
    <property type="match status" value="1"/>
</dbReference>
<protein>
    <recommendedName>
        <fullName evidence="2">Acetyl-coenzyme A synthetase N-terminal domain-containing protein</fullName>
    </recommendedName>
</protein>
<dbReference type="GO" id="GO:0050218">
    <property type="term" value="F:propionate-CoA ligase activity"/>
    <property type="evidence" value="ECO:0007669"/>
    <property type="project" value="TreeGrafter"/>
</dbReference>
<evidence type="ECO:0000259" key="2">
    <source>
        <dbReference type="Pfam" id="PF16177"/>
    </source>
</evidence>
<evidence type="ECO:0000313" key="3">
    <source>
        <dbReference type="EMBL" id="KAG0271722.1"/>
    </source>
</evidence>
<dbReference type="Proteomes" id="UP001194580">
    <property type="component" value="Unassembled WGS sequence"/>
</dbReference>
<comment type="caution">
    <text evidence="3">The sequence shown here is derived from an EMBL/GenBank/DDBJ whole genome shotgun (WGS) entry which is preliminary data.</text>
</comment>
<dbReference type="Gene3D" id="3.40.50.12780">
    <property type="entry name" value="N-terminal domain of ligase-like"/>
    <property type="match status" value="1"/>
</dbReference>
<evidence type="ECO:0000313" key="4">
    <source>
        <dbReference type="Proteomes" id="UP001194580"/>
    </source>
</evidence>
<dbReference type="Pfam" id="PF16177">
    <property type="entry name" value="ACAS_N"/>
    <property type="match status" value="1"/>
</dbReference>
<organism evidence="3 4">
    <name type="scientific">Linnemannia exigua</name>
    <dbReference type="NCBI Taxonomy" id="604196"/>
    <lineage>
        <taxon>Eukaryota</taxon>
        <taxon>Fungi</taxon>
        <taxon>Fungi incertae sedis</taxon>
        <taxon>Mucoromycota</taxon>
        <taxon>Mortierellomycotina</taxon>
        <taxon>Mortierellomycetes</taxon>
        <taxon>Mortierellales</taxon>
        <taxon>Mortierellaceae</taxon>
        <taxon>Linnemannia</taxon>
    </lineage>
</organism>
<dbReference type="EMBL" id="JAAAIL010001076">
    <property type="protein sequence ID" value="KAG0271722.1"/>
    <property type="molecule type" value="Genomic_DNA"/>
</dbReference>
<feature type="region of interest" description="Disordered" evidence="1">
    <location>
        <begin position="78"/>
        <end position="121"/>
    </location>
</feature>
<feature type="compositionally biased region" description="Low complexity" evidence="1">
    <location>
        <begin position="78"/>
        <end position="108"/>
    </location>
</feature>
<dbReference type="InterPro" id="IPR032387">
    <property type="entry name" value="ACAS_N"/>
</dbReference>
<feature type="non-terminal residue" evidence="3">
    <location>
        <position position="293"/>
    </location>
</feature>
<reference evidence="3" key="1">
    <citation type="journal article" date="2020" name="Fungal Divers.">
        <title>Resolving the Mortierellaceae phylogeny through synthesis of multi-gene phylogenetics and phylogenomics.</title>
        <authorList>
            <person name="Vandepol N."/>
            <person name="Liber J."/>
            <person name="Desiro A."/>
            <person name="Na H."/>
            <person name="Kennedy M."/>
            <person name="Barry K."/>
            <person name="Grigoriev I.V."/>
            <person name="Miller A.N."/>
            <person name="O'Donnell K."/>
            <person name="Stajich J.E."/>
            <person name="Bonito G."/>
        </authorList>
    </citation>
    <scope>NUCLEOTIDE SEQUENCE</scope>
    <source>
        <strain evidence="3">NRRL 28262</strain>
    </source>
</reference>
<dbReference type="AlphaFoldDB" id="A0AAD4D895"/>
<accession>A0AAD4D895</accession>
<sequence>MPPYPPAQAIAVAAGANKASGHTTGMRLLSFSSTPLTGFRRTATPMARFAVSRANALLFSTKPSPPVSTLSASTLSSRPFSLSRSSSLPPTSSLLSTSRTLPPFTTSTVARPPAASRYSTTTRSYPRLLKSTLPILSRITGRHSHPPTSPFHSDIQLRASFSAAAIQPTSNMEKHAQAQVQHASLKNPERFWGEFASHLHWDQPYSKVLTHKPMAPPTDAYHWFKDGKLNTCYNAIDRHVLSGRGKQVAIYYDSPLNNEKRQLTYQELLDQVQTCAGVIASHGVKKGDMVLIY</sequence>
<dbReference type="InterPro" id="IPR042099">
    <property type="entry name" value="ANL_N_sf"/>
</dbReference>
<proteinExistence type="predicted"/>
<gene>
    <name evidence="3" type="ORF">BGZ95_000424</name>
</gene>
<dbReference type="PANTHER" id="PTHR43347:SF3">
    <property type="entry name" value="ACYL-COA SYNTHETASE SHORT-CHAIN FAMILY MEMBER 3, MITOCHONDRIAL"/>
    <property type="match status" value="1"/>
</dbReference>